<gene>
    <name evidence="3" type="ORF">N7456_005999</name>
</gene>
<feature type="domain" description="CHAT" evidence="2">
    <location>
        <begin position="1009"/>
        <end position="1328"/>
    </location>
</feature>
<evidence type="ECO:0000256" key="1">
    <source>
        <dbReference type="SAM" id="MobiDB-lite"/>
    </source>
</evidence>
<dbReference type="Pfam" id="PF12770">
    <property type="entry name" value="CHAT"/>
    <property type="match status" value="1"/>
</dbReference>
<evidence type="ECO:0000313" key="4">
    <source>
        <dbReference type="Proteomes" id="UP001149165"/>
    </source>
</evidence>
<dbReference type="EMBL" id="JAPQKH010000003">
    <property type="protein sequence ID" value="KAJ5109324.1"/>
    <property type="molecule type" value="Genomic_DNA"/>
</dbReference>
<accession>A0A9W9FZJ8</accession>
<protein>
    <recommendedName>
        <fullName evidence="2">CHAT domain-containing protein</fullName>
    </recommendedName>
</protein>
<sequence>MNFEHFVSLCGSSLFAEEYKGDLDAAYNYLQQLEVQYNTLDLNNKAEYLRCSSIYAILTGNISNAYKNLDSLHNLLNQLPPEWGLRYTNYKLLADYTRRFPPIFRFHQERGWPLNIPMLANIIGPMEISQSFMKNVNTHLPHGLPRDQALCQILNIISWAPTSTRHLTQQFHPLSPGGANYTPDQDAGSVIEISAKNILTRRDLAQANGAEVMANYLSRLVVEFYIACASPEKEIMLLDLYQRCERVSDYDGMGNAKLLEGDSILCAPFTSPLALNLVPFNASAAVGDDTFWDPIEFDLEFDYSDTVKGCYESALDLFKISGSKRGQAAVLFRQGCCLHNLARLQRKSNKEYAVNLLIEAETKLQDALVLFGRDEANVQFVRAHQILLAISKRNPQRVKKLARDIGDWCATAKNEMTAHALSLLIGRFAYQEWHIYSNLDTAQQAWECVYEISRAVNDMVPLFQSIVCRAELHFEMFSSAAARLLIEEALENIEEVRDYLSDKIQTAPQTQLGRADFQLVQTTKCLLLWTFGRLVAKVYMRSESGDTAPFLKWHARLSDWVENDEDFREWRERIEVSETPSAGDYKIAIAPPEHKKGGLWKKGLADDAANARYVAAEFGFRRLLGEGDVLGAEETFRQYVNESENEGKVYTRDLYRVLACDRIGDRARAREIFDSISDDELFDGNLESYQQGIGVRSSLPTVGQNALTFALFAGDFDRARRLVRMINDMNPTFFDSVIENSLDYSLRLGQYAAIMSDTEPQLCFSKLLNARQLIEDRRRQTTDLDARIWSSHAGWSGEVYLDLARICLRADNLGLPLELLASSGDENVAGASWVDQALLFVEMSRARAVLESLQTQAATATGLSEAPNATKLSEAVHKRRLLRSLLSLEILTSDQEKEVAQLRDDIKELEGDGTLSSATTFIDTVNSSIEPKLLYQNIDEDALVIETTFGSRGMIAFAVTKEGIQETHQSSFRRVDMQRPVMRALQIMRELTGYISDEEEKQKKLLNELCSEISEVLLVPFAEIIRTKSHIIFSVSDPLTAFPFSILPFDDKPLIIQAVVSQVPSLTVLYYLSQRKSTSASPTVSVLAKSPTEESSSSTRAGNEVNLHMAGIEAVNIARMFATWPIEASQMTRKDFQQHVEGGSLIMHIGTHGDINNQNPLLSSISIGHGQEFRVVDMSAIKSNVNLLVFAACLSGFGRSTIGSEVLGFSHVVLSTGCQAYIGSLWKVSDFGSMLIMTLFYQYLKANPHRPVAEAMRAAQMGLLQLDTDKANVLLDQLADNWSRDVETGQSPAEFVPDAEFLLWTLKMILEQLDWSSPFYWAPFTLVGYGGFRFLQVDHSSCKVQLDV</sequence>
<evidence type="ECO:0000259" key="2">
    <source>
        <dbReference type="Pfam" id="PF12770"/>
    </source>
</evidence>
<feature type="region of interest" description="Disordered" evidence="1">
    <location>
        <begin position="1082"/>
        <end position="1102"/>
    </location>
</feature>
<comment type="caution">
    <text evidence="3">The sequence shown here is derived from an EMBL/GenBank/DDBJ whole genome shotgun (WGS) entry which is preliminary data.</text>
</comment>
<keyword evidence="4" id="KW-1185">Reference proteome</keyword>
<evidence type="ECO:0000313" key="3">
    <source>
        <dbReference type="EMBL" id="KAJ5109324.1"/>
    </source>
</evidence>
<dbReference type="InterPro" id="IPR024983">
    <property type="entry name" value="CHAT_dom"/>
</dbReference>
<reference evidence="3" key="2">
    <citation type="journal article" date="2023" name="IMA Fungus">
        <title>Comparative genomic study of the Penicillium genus elucidates a diverse pangenome and 15 lateral gene transfer events.</title>
        <authorList>
            <person name="Petersen C."/>
            <person name="Sorensen T."/>
            <person name="Nielsen M.R."/>
            <person name="Sondergaard T.E."/>
            <person name="Sorensen J.L."/>
            <person name="Fitzpatrick D.A."/>
            <person name="Frisvad J.C."/>
            <person name="Nielsen K.L."/>
        </authorList>
    </citation>
    <scope>NUCLEOTIDE SEQUENCE</scope>
    <source>
        <strain evidence="3">IBT 30069</strain>
    </source>
</reference>
<reference evidence="3" key="1">
    <citation type="submission" date="2022-11" db="EMBL/GenBank/DDBJ databases">
        <authorList>
            <person name="Petersen C."/>
        </authorList>
    </citation>
    <scope>NUCLEOTIDE SEQUENCE</scope>
    <source>
        <strain evidence="3">IBT 30069</strain>
    </source>
</reference>
<proteinExistence type="predicted"/>
<dbReference type="Proteomes" id="UP001149165">
    <property type="component" value="Unassembled WGS sequence"/>
</dbReference>
<dbReference type="OrthoDB" id="5040840at2759"/>
<organism evidence="3 4">
    <name type="scientific">Penicillium angulare</name>
    <dbReference type="NCBI Taxonomy" id="116970"/>
    <lineage>
        <taxon>Eukaryota</taxon>
        <taxon>Fungi</taxon>
        <taxon>Dikarya</taxon>
        <taxon>Ascomycota</taxon>
        <taxon>Pezizomycotina</taxon>
        <taxon>Eurotiomycetes</taxon>
        <taxon>Eurotiomycetidae</taxon>
        <taxon>Eurotiales</taxon>
        <taxon>Aspergillaceae</taxon>
        <taxon>Penicillium</taxon>
    </lineage>
</organism>
<name>A0A9W9FZJ8_9EURO</name>